<dbReference type="SUPFAM" id="SSF56436">
    <property type="entry name" value="C-type lectin-like"/>
    <property type="match status" value="1"/>
</dbReference>
<dbReference type="GO" id="GO:0005783">
    <property type="term" value="C:endoplasmic reticulum"/>
    <property type="evidence" value="ECO:0007669"/>
    <property type="project" value="TreeGrafter"/>
</dbReference>
<evidence type="ECO:0000259" key="2">
    <source>
        <dbReference type="Pfam" id="PF03781"/>
    </source>
</evidence>
<dbReference type="AlphaFoldDB" id="A0A7R8WKN1"/>
<sequence>MKLIPEGSFRMGTDQPIFPDDQESPAREVLVNEFWMDETEVSNEMFTAFVNATGHKTAAEEFGNSFVLEGLLSEETKARITQQVAAAPWWLPVEGASWRHPEGPDSDIEDRLSHPVVHVSWTDAVAYCTWVGRRLPTEAEWERACRGGLQDRLYPWGNNWKPKNEFRYESRIRTSYCIHGRTLLLHA</sequence>
<dbReference type="GO" id="GO:0120147">
    <property type="term" value="F:formylglycine-generating oxidase activity"/>
    <property type="evidence" value="ECO:0007669"/>
    <property type="project" value="TreeGrafter"/>
</dbReference>
<dbReference type="Gene3D" id="3.90.1580.10">
    <property type="entry name" value="paralog of FGE (formylglycine-generating enzyme)"/>
    <property type="match status" value="1"/>
</dbReference>
<dbReference type="EMBL" id="OB665020">
    <property type="protein sequence ID" value="CAD7232706.1"/>
    <property type="molecule type" value="Genomic_DNA"/>
</dbReference>
<evidence type="ECO:0000313" key="3">
    <source>
        <dbReference type="EMBL" id="CAD7232706.1"/>
    </source>
</evidence>
<protein>
    <recommendedName>
        <fullName evidence="2">Sulfatase-modifying factor enzyme-like domain-containing protein</fullName>
    </recommendedName>
</protein>
<dbReference type="InterPro" id="IPR016187">
    <property type="entry name" value="CTDL_fold"/>
</dbReference>
<proteinExistence type="inferred from homology"/>
<dbReference type="PANTHER" id="PTHR23150:SF19">
    <property type="entry name" value="FORMYLGLYCINE-GENERATING ENZYME"/>
    <property type="match status" value="1"/>
</dbReference>
<dbReference type="Pfam" id="PF03781">
    <property type="entry name" value="FGE-sulfatase"/>
    <property type="match status" value="1"/>
</dbReference>
<dbReference type="PANTHER" id="PTHR23150">
    <property type="entry name" value="SULFATASE MODIFYING FACTOR 1, 2"/>
    <property type="match status" value="1"/>
</dbReference>
<dbReference type="InterPro" id="IPR005532">
    <property type="entry name" value="SUMF_dom"/>
</dbReference>
<dbReference type="InterPro" id="IPR042095">
    <property type="entry name" value="SUMF_sf"/>
</dbReference>
<reference evidence="3" key="1">
    <citation type="submission" date="2020-11" db="EMBL/GenBank/DDBJ databases">
        <authorList>
            <person name="Tran Van P."/>
        </authorList>
    </citation>
    <scope>NUCLEOTIDE SEQUENCE</scope>
</reference>
<organism evidence="3">
    <name type="scientific">Cyprideis torosa</name>
    <dbReference type="NCBI Taxonomy" id="163714"/>
    <lineage>
        <taxon>Eukaryota</taxon>
        <taxon>Metazoa</taxon>
        <taxon>Ecdysozoa</taxon>
        <taxon>Arthropoda</taxon>
        <taxon>Crustacea</taxon>
        <taxon>Oligostraca</taxon>
        <taxon>Ostracoda</taxon>
        <taxon>Podocopa</taxon>
        <taxon>Podocopida</taxon>
        <taxon>Cytherocopina</taxon>
        <taxon>Cytheroidea</taxon>
        <taxon>Cytherideidae</taxon>
        <taxon>Cyprideis</taxon>
    </lineage>
</organism>
<comment type="similarity">
    <text evidence="1">Belongs to the sulfatase-modifying factor family.</text>
</comment>
<name>A0A7R8WKN1_9CRUS</name>
<dbReference type="InterPro" id="IPR051043">
    <property type="entry name" value="Sulfatase_Mod_Factor_Kinase"/>
</dbReference>
<gene>
    <name evidence="3" type="ORF">CTOB1V02_LOCUS10537</name>
</gene>
<dbReference type="OrthoDB" id="659at2759"/>
<feature type="domain" description="Sulfatase-modifying factor enzyme-like" evidence="2">
    <location>
        <begin position="3"/>
        <end position="164"/>
    </location>
</feature>
<evidence type="ECO:0000256" key="1">
    <source>
        <dbReference type="ARBA" id="ARBA00005310"/>
    </source>
</evidence>
<feature type="non-terminal residue" evidence="3">
    <location>
        <position position="187"/>
    </location>
</feature>
<accession>A0A7R8WKN1</accession>